<feature type="compositionally biased region" description="Polar residues" evidence="1">
    <location>
        <begin position="1"/>
        <end position="15"/>
    </location>
</feature>
<keyword evidence="3" id="KW-1185">Reference proteome</keyword>
<evidence type="ECO:0000256" key="1">
    <source>
        <dbReference type="SAM" id="MobiDB-lite"/>
    </source>
</evidence>
<dbReference type="AlphaFoldDB" id="A0AAJ0GAR3"/>
<dbReference type="Proteomes" id="UP001271007">
    <property type="component" value="Unassembled WGS sequence"/>
</dbReference>
<feature type="region of interest" description="Disordered" evidence="1">
    <location>
        <begin position="1"/>
        <end position="60"/>
    </location>
</feature>
<proteinExistence type="predicted"/>
<feature type="compositionally biased region" description="Basic and acidic residues" evidence="1">
    <location>
        <begin position="33"/>
        <end position="47"/>
    </location>
</feature>
<evidence type="ECO:0000313" key="2">
    <source>
        <dbReference type="EMBL" id="KAK3054720.1"/>
    </source>
</evidence>
<dbReference type="EMBL" id="JAWDJX010000011">
    <property type="protein sequence ID" value="KAK3054720.1"/>
    <property type="molecule type" value="Genomic_DNA"/>
</dbReference>
<sequence length="132" mass="14938">MASSVPSFNKLSTDQRTIDDDEEHEWDLITAAESREAEHATARHTPETPEQTRLPRPPWPSKKLHFMLNISIGHRECRHFVERAATSPVSQPNVHPQPQCPLFALPAELRLNIYSLVLGLPRRRSSTGVTAQ</sequence>
<protein>
    <submittedName>
        <fullName evidence="2">Uncharacterized protein</fullName>
    </submittedName>
</protein>
<reference evidence="2" key="1">
    <citation type="submission" date="2023-04" db="EMBL/GenBank/DDBJ databases">
        <title>Black Yeasts Isolated from many extreme environments.</title>
        <authorList>
            <person name="Coleine C."/>
            <person name="Stajich J.E."/>
            <person name="Selbmann L."/>
        </authorList>
    </citation>
    <scope>NUCLEOTIDE SEQUENCE</scope>
    <source>
        <strain evidence="2">CCFEE 5312</strain>
    </source>
</reference>
<organism evidence="2 3">
    <name type="scientific">Extremus antarcticus</name>
    <dbReference type="NCBI Taxonomy" id="702011"/>
    <lineage>
        <taxon>Eukaryota</taxon>
        <taxon>Fungi</taxon>
        <taxon>Dikarya</taxon>
        <taxon>Ascomycota</taxon>
        <taxon>Pezizomycotina</taxon>
        <taxon>Dothideomycetes</taxon>
        <taxon>Dothideomycetidae</taxon>
        <taxon>Mycosphaerellales</taxon>
        <taxon>Extremaceae</taxon>
        <taxon>Extremus</taxon>
    </lineage>
</organism>
<evidence type="ECO:0000313" key="3">
    <source>
        <dbReference type="Proteomes" id="UP001271007"/>
    </source>
</evidence>
<comment type="caution">
    <text evidence="2">The sequence shown here is derived from an EMBL/GenBank/DDBJ whole genome shotgun (WGS) entry which is preliminary data.</text>
</comment>
<gene>
    <name evidence="2" type="ORF">LTR09_004449</name>
</gene>
<accession>A0AAJ0GAR3</accession>
<name>A0AAJ0GAR3_9PEZI</name>